<feature type="region of interest" description="Disordered" evidence="1">
    <location>
        <begin position="194"/>
        <end position="213"/>
    </location>
</feature>
<dbReference type="InterPro" id="IPR013783">
    <property type="entry name" value="Ig-like_fold"/>
</dbReference>
<protein>
    <submittedName>
        <fullName evidence="4">BapA prefix-like domain-containing protein</fullName>
    </submittedName>
</protein>
<name>A0A6L9AAM4_ECOLX</name>
<organism evidence="4 5">
    <name type="scientific">Escherichia coli</name>
    <dbReference type="NCBI Taxonomy" id="562"/>
    <lineage>
        <taxon>Bacteria</taxon>
        <taxon>Pseudomonadati</taxon>
        <taxon>Pseudomonadota</taxon>
        <taxon>Gammaproteobacteria</taxon>
        <taxon>Enterobacterales</taxon>
        <taxon>Enterobacteriaceae</taxon>
        <taxon>Escherichia</taxon>
    </lineage>
</organism>
<dbReference type="Gene3D" id="2.60.40.10">
    <property type="entry name" value="Immunoglobulins"/>
    <property type="match status" value="1"/>
</dbReference>
<sequence>MSLIIDVISRKTSVKQTLINPGDVTVVIYEPSVVQVHAQASAVARYVREGNDLLIYMQDGTVIRCNGYFLQAANTAEQSELVFADGQQLTHVTFADTAAGGLAPVELTAQTTAIESIAPFLDTIAQTSTFPWGWLAGAAVGGGALGALLASGGDGDSKTEVINNPPPPAEPGNATPSFLVTDNQGDQRGILATNDITDDTTPTFSGSGQAGATIQIKDSNGNTIASTQVDNNGQWSVSLPTQSAGEH</sequence>
<dbReference type="AlphaFoldDB" id="A0A6L9AAM4"/>
<dbReference type="Pfam" id="PF17936">
    <property type="entry name" value="Big_6"/>
    <property type="match status" value="1"/>
</dbReference>
<dbReference type="Proteomes" id="UP000475070">
    <property type="component" value="Unassembled WGS sequence"/>
</dbReference>
<dbReference type="InterPro" id="IPR048051">
    <property type="entry name" value="BapA-like_prefix-like"/>
</dbReference>
<evidence type="ECO:0000259" key="2">
    <source>
        <dbReference type="Pfam" id="PF17936"/>
    </source>
</evidence>
<evidence type="ECO:0000256" key="1">
    <source>
        <dbReference type="SAM" id="MobiDB-lite"/>
    </source>
</evidence>
<dbReference type="Pfam" id="PF22783">
    <property type="entry name" value="BapA_N"/>
    <property type="match status" value="1"/>
</dbReference>
<gene>
    <name evidence="4" type="ORF">GUC01_26450</name>
</gene>
<comment type="caution">
    <text evidence="4">The sequence shown here is derived from an EMBL/GenBank/DDBJ whole genome shotgun (WGS) entry which is preliminary data.</text>
</comment>
<proteinExistence type="predicted"/>
<evidence type="ECO:0000313" key="4">
    <source>
        <dbReference type="EMBL" id="NAG22476.1"/>
    </source>
</evidence>
<dbReference type="EMBL" id="WXKQ01000123">
    <property type="protein sequence ID" value="NAG22476.1"/>
    <property type="molecule type" value="Genomic_DNA"/>
</dbReference>
<feature type="region of interest" description="Disordered" evidence="1">
    <location>
        <begin position="223"/>
        <end position="247"/>
    </location>
</feature>
<feature type="non-terminal residue" evidence="4">
    <location>
        <position position="247"/>
    </location>
</feature>
<dbReference type="NCBIfam" id="NF047714">
    <property type="entry name" value="adhesin_SiiEA"/>
    <property type="match status" value="1"/>
</dbReference>
<feature type="domain" description="Bacterial Ig" evidence="2">
    <location>
        <begin position="195"/>
        <end position="246"/>
    </location>
</feature>
<reference evidence="4 5" key="1">
    <citation type="journal article" date="2019" name="Nat. Med.">
        <title>A library of human gut bacterial isolates paired with longitudinal multiomics data enables mechanistic microbiome research.</title>
        <authorList>
            <person name="Poyet M."/>
            <person name="Groussin M."/>
            <person name="Gibbons S.M."/>
            <person name="Avila-Pacheco J."/>
            <person name="Jiang X."/>
            <person name="Kearney S.M."/>
            <person name="Perrotta A.R."/>
            <person name="Berdy B."/>
            <person name="Zhao S."/>
            <person name="Lieberman T.D."/>
            <person name="Swanson P.K."/>
            <person name="Smith M."/>
            <person name="Roesemann S."/>
            <person name="Alexander J.E."/>
            <person name="Rich S.A."/>
            <person name="Livny J."/>
            <person name="Vlamakis H."/>
            <person name="Clish C."/>
            <person name="Bullock K."/>
            <person name="Deik A."/>
            <person name="Scott J."/>
            <person name="Pierce K.A."/>
            <person name="Xavier R.J."/>
            <person name="Alm E.J."/>
        </authorList>
    </citation>
    <scope>NUCLEOTIDE SEQUENCE [LARGE SCALE GENOMIC DNA]</scope>
    <source>
        <strain evidence="4 5">BIOML-A112</strain>
    </source>
</reference>
<dbReference type="NCBIfam" id="NF033677">
    <property type="entry name" value="biofilm_BapA_N"/>
    <property type="match status" value="1"/>
</dbReference>
<accession>A0A6L9AAM4</accession>
<dbReference type="InterPro" id="IPR041498">
    <property type="entry name" value="Big_6"/>
</dbReference>
<feature type="domain" description="Biofilm-associated protein BapA-like prefix-like" evidence="3">
    <location>
        <begin position="5"/>
        <end position="130"/>
    </location>
</feature>
<feature type="compositionally biased region" description="Polar residues" evidence="1">
    <location>
        <begin position="199"/>
        <end position="213"/>
    </location>
</feature>
<evidence type="ECO:0000313" key="5">
    <source>
        <dbReference type="Proteomes" id="UP000475070"/>
    </source>
</evidence>
<evidence type="ECO:0000259" key="3">
    <source>
        <dbReference type="Pfam" id="PF22783"/>
    </source>
</evidence>